<proteinExistence type="predicted"/>
<reference evidence="2" key="1">
    <citation type="submission" date="2020-08" db="EMBL/GenBank/DDBJ databases">
        <title>Multicomponent nature underlies the extraordinary mechanical properties of spider dragline silk.</title>
        <authorList>
            <person name="Kono N."/>
            <person name="Nakamura H."/>
            <person name="Mori M."/>
            <person name="Yoshida Y."/>
            <person name="Ohtoshi R."/>
            <person name="Malay A.D."/>
            <person name="Moran D.A.P."/>
            <person name="Tomita M."/>
            <person name="Numata K."/>
            <person name="Arakawa K."/>
        </authorList>
    </citation>
    <scope>NUCLEOTIDE SEQUENCE</scope>
</reference>
<name>A0A8X6VC52_TRICX</name>
<sequence length="66" mass="7589">MDISTKAELLRHQLAYRSKFPVFRRICPGITFDDYKYSEDDLIEAESRTRRAPLHPRGPGPVGPCL</sequence>
<feature type="compositionally biased region" description="Pro residues" evidence="1">
    <location>
        <begin position="56"/>
        <end position="66"/>
    </location>
</feature>
<comment type="caution">
    <text evidence="2">The sequence shown here is derived from an EMBL/GenBank/DDBJ whole genome shotgun (WGS) entry which is preliminary data.</text>
</comment>
<gene>
    <name evidence="2" type="ORF">TNCV_2141321</name>
</gene>
<keyword evidence="3" id="KW-1185">Reference proteome</keyword>
<evidence type="ECO:0000256" key="1">
    <source>
        <dbReference type="SAM" id="MobiDB-lite"/>
    </source>
</evidence>
<accession>A0A8X6VC52</accession>
<dbReference type="Proteomes" id="UP000887159">
    <property type="component" value="Unassembled WGS sequence"/>
</dbReference>
<evidence type="ECO:0000313" key="2">
    <source>
        <dbReference type="EMBL" id="GFY00740.1"/>
    </source>
</evidence>
<dbReference type="AlphaFoldDB" id="A0A8X6VC52"/>
<organism evidence="2 3">
    <name type="scientific">Trichonephila clavipes</name>
    <name type="common">Golden silk orbweaver</name>
    <name type="synonym">Nephila clavipes</name>
    <dbReference type="NCBI Taxonomy" id="2585209"/>
    <lineage>
        <taxon>Eukaryota</taxon>
        <taxon>Metazoa</taxon>
        <taxon>Ecdysozoa</taxon>
        <taxon>Arthropoda</taxon>
        <taxon>Chelicerata</taxon>
        <taxon>Arachnida</taxon>
        <taxon>Araneae</taxon>
        <taxon>Araneomorphae</taxon>
        <taxon>Entelegynae</taxon>
        <taxon>Araneoidea</taxon>
        <taxon>Nephilidae</taxon>
        <taxon>Trichonephila</taxon>
    </lineage>
</organism>
<feature type="region of interest" description="Disordered" evidence="1">
    <location>
        <begin position="47"/>
        <end position="66"/>
    </location>
</feature>
<dbReference type="EMBL" id="BMAU01021221">
    <property type="protein sequence ID" value="GFY00740.1"/>
    <property type="molecule type" value="Genomic_DNA"/>
</dbReference>
<evidence type="ECO:0000313" key="3">
    <source>
        <dbReference type="Proteomes" id="UP000887159"/>
    </source>
</evidence>
<protein>
    <submittedName>
        <fullName evidence="2">Uncharacterized protein</fullName>
    </submittedName>
</protein>